<dbReference type="Gene3D" id="2.60.40.200">
    <property type="entry name" value="Superoxide dismutase, copper/zinc binding domain"/>
    <property type="match status" value="1"/>
</dbReference>
<accession>A0A1X7H651</accession>
<proteinExistence type="inferred from homology"/>
<keyword evidence="3" id="KW-0732">Signal</keyword>
<feature type="domain" description="Superoxide dismutase copper/zinc binding" evidence="4">
    <location>
        <begin position="69"/>
        <end position="197"/>
    </location>
</feature>
<evidence type="ECO:0000313" key="5">
    <source>
        <dbReference type="EMBL" id="SMF80293.1"/>
    </source>
</evidence>
<dbReference type="InterPro" id="IPR001424">
    <property type="entry name" value="SOD_Cu_Zn_dom"/>
</dbReference>
<evidence type="ECO:0000256" key="2">
    <source>
        <dbReference type="SAM" id="MobiDB-lite"/>
    </source>
</evidence>
<dbReference type="PRINTS" id="PR00068">
    <property type="entry name" value="CUZNDISMTASE"/>
</dbReference>
<organism evidence="5 6">
    <name type="scientific">Paenibacillus uliginis N3/975</name>
    <dbReference type="NCBI Taxonomy" id="1313296"/>
    <lineage>
        <taxon>Bacteria</taxon>
        <taxon>Bacillati</taxon>
        <taxon>Bacillota</taxon>
        <taxon>Bacilli</taxon>
        <taxon>Bacillales</taxon>
        <taxon>Paenibacillaceae</taxon>
        <taxon>Paenibacillus</taxon>
    </lineage>
</organism>
<dbReference type="InterPro" id="IPR036423">
    <property type="entry name" value="SOD-like_Cu/Zn_dom_sf"/>
</dbReference>
<dbReference type="GO" id="GO:0006801">
    <property type="term" value="P:superoxide metabolic process"/>
    <property type="evidence" value="ECO:0007669"/>
    <property type="project" value="InterPro"/>
</dbReference>
<dbReference type="SUPFAM" id="SSF49329">
    <property type="entry name" value="Cu,Zn superoxide dismutase-like"/>
    <property type="match status" value="1"/>
</dbReference>
<evidence type="ECO:0000256" key="3">
    <source>
        <dbReference type="SAM" id="SignalP"/>
    </source>
</evidence>
<protein>
    <submittedName>
        <fullName evidence="5">Superoxide dismutase, Cu-Zn family</fullName>
    </submittedName>
</protein>
<name>A0A1X7H651_9BACL</name>
<dbReference type="PANTHER" id="PTHR10003">
    <property type="entry name" value="SUPEROXIDE DISMUTASE CU-ZN -RELATED"/>
    <property type="match status" value="1"/>
</dbReference>
<evidence type="ECO:0000313" key="6">
    <source>
        <dbReference type="Proteomes" id="UP000192940"/>
    </source>
</evidence>
<dbReference type="Pfam" id="PF00080">
    <property type="entry name" value="Sod_Cu"/>
    <property type="match status" value="1"/>
</dbReference>
<dbReference type="InterPro" id="IPR024134">
    <property type="entry name" value="SOD_Cu/Zn_/chaperone"/>
</dbReference>
<feature type="chain" id="PRO_5038741640" evidence="3">
    <location>
        <begin position="22"/>
        <end position="199"/>
    </location>
</feature>
<comment type="similarity">
    <text evidence="1">Belongs to the Cu-Zn superoxide dismutase family.</text>
</comment>
<dbReference type="CDD" id="cd00305">
    <property type="entry name" value="Cu-Zn_Superoxide_Dismutase"/>
    <property type="match status" value="1"/>
</dbReference>
<keyword evidence="6" id="KW-1185">Reference proteome</keyword>
<dbReference type="STRING" id="1313296.SAMN05661091_1823"/>
<dbReference type="Proteomes" id="UP000192940">
    <property type="component" value="Chromosome I"/>
</dbReference>
<gene>
    <name evidence="5" type="ORF">SAMN05661091_1823</name>
</gene>
<dbReference type="GO" id="GO:0005507">
    <property type="term" value="F:copper ion binding"/>
    <property type="evidence" value="ECO:0007669"/>
    <property type="project" value="InterPro"/>
</dbReference>
<dbReference type="EMBL" id="LT840184">
    <property type="protein sequence ID" value="SMF80293.1"/>
    <property type="molecule type" value="Genomic_DNA"/>
</dbReference>
<evidence type="ECO:0000259" key="4">
    <source>
        <dbReference type="Pfam" id="PF00080"/>
    </source>
</evidence>
<feature type="signal peptide" evidence="3">
    <location>
        <begin position="1"/>
        <end position="21"/>
    </location>
</feature>
<sequence length="199" mass="21439">MKKRTYQILAGAILISAFFFAAAPNSLTHNSTTNVPDRMVTEMIDKPVFREESTNSVSVKLFNAAGEPTGFASFEQVDDGVKVKIAASGLTPGKHGFHVHENAIQSFDFKSAGGHFNPTDKHHGLEHPQGSHVGDMPNLVVEKDGTVKTELLIKHATLDKNQANSLLGRSLIIHEDEDDGKTDPAGNSGNRIMGGNIPK</sequence>
<feature type="region of interest" description="Disordered" evidence="2">
    <location>
        <begin position="176"/>
        <end position="199"/>
    </location>
</feature>
<evidence type="ECO:0000256" key="1">
    <source>
        <dbReference type="ARBA" id="ARBA00010457"/>
    </source>
</evidence>
<dbReference type="AlphaFoldDB" id="A0A1X7H651"/>
<reference evidence="5 6" key="1">
    <citation type="submission" date="2017-04" db="EMBL/GenBank/DDBJ databases">
        <authorList>
            <person name="Afonso C.L."/>
            <person name="Miller P.J."/>
            <person name="Scott M.A."/>
            <person name="Spackman E."/>
            <person name="Goraichik I."/>
            <person name="Dimitrov K.M."/>
            <person name="Suarez D.L."/>
            <person name="Swayne D.E."/>
        </authorList>
    </citation>
    <scope>NUCLEOTIDE SEQUENCE [LARGE SCALE GENOMIC DNA]</scope>
    <source>
        <strain evidence="5 6">N3/975</strain>
    </source>
</reference>
<dbReference type="RefSeq" id="WP_208918695.1">
    <property type="nucleotide sequence ID" value="NZ_LT840184.1"/>
</dbReference>